<proteinExistence type="predicted"/>
<sequence>MGYKFKENSFSKIAGSIWLLIALANLGLMIYMITGLTRGFGLMMSPIYLFTILVSGAISIFHFRITKVDYVRMDDTSLSIFKSLALPRKHIKLSKIEQGRMIGSKLILILNNEKEVEINTKQLTIKEFEKLKVRLQDYFMIS</sequence>
<name>A0ABR9QMT6_9BACI</name>
<evidence type="ECO:0008006" key="4">
    <source>
        <dbReference type="Google" id="ProtNLM"/>
    </source>
</evidence>
<dbReference type="EMBL" id="JADCLJ010000024">
    <property type="protein sequence ID" value="MBE4909792.1"/>
    <property type="molecule type" value="Genomic_DNA"/>
</dbReference>
<protein>
    <recommendedName>
        <fullName evidence="4">Photosystem I assembly protein Ycf4</fullName>
    </recommendedName>
</protein>
<keyword evidence="3" id="KW-1185">Reference proteome</keyword>
<gene>
    <name evidence="2" type="ORF">IMZ08_17295</name>
</gene>
<keyword evidence="1" id="KW-1133">Transmembrane helix</keyword>
<comment type="caution">
    <text evidence="2">The sequence shown here is derived from an EMBL/GenBank/DDBJ whole genome shotgun (WGS) entry which is preliminary data.</text>
</comment>
<evidence type="ECO:0000256" key="1">
    <source>
        <dbReference type="SAM" id="Phobius"/>
    </source>
</evidence>
<evidence type="ECO:0000313" key="2">
    <source>
        <dbReference type="EMBL" id="MBE4909792.1"/>
    </source>
</evidence>
<keyword evidence="1" id="KW-0812">Transmembrane</keyword>
<reference evidence="2 3" key="1">
    <citation type="submission" date="2020-10" db="EMBL/GenBank/DDBJ databases">
        <title>Bacillus sp. HD4P25, an endophyte from a halophyte.</title>
        <authorList>
            <person name="Sun J.-Q."/>
        </authorList>
    </citation>
    <scope>NUCLEOTIDE SEQUENCE [LARGE SCALE GENOMIC DNA]</scope>
    <source>
        <strain evidence="2 3">YIM 93174</strain>
    </source>
</reference>
<dbReference type="RefSeq" id="WP_193538787.1">
    <property type="nucleotide sequence ID" value="NZ_JADCLJ010000024.1"/>
</dbReference>
<accession>A0ABR9QMT6</accession>
<organism evidence="2 3">
    <name type="scientific">Litchfieldia luteola</name>
    <dbReference type="NCBI Taxonomy" id="682179"/>
    <lineage>
        <taxon>Bacteria</taxon>
        <taxon>Bacillati</taxon>
        <taxon>Bacillota</taxon>
        <taxon>Bacilli</taxon>
        <taxon>Bacillales</taxon>
        <taxon>Bacillaceae</taxon>
        <taxon>Litchfieldia</taxon>
    </lineage>
</organism>
<feature type="transmembrane region" description="Helical" evidence="1">
    <location>
        <begin position="40"/>
        <end position="63"/>
    </location>
</feature>
<keyword evidence="1" id="KW-0472">Membrane</keyword>
<evidence type="ECO:0000313" key="3">
    <source>
        <dbReference type="Proteomes" id="UP001516662"/>
    </source>
</evidence>
<dbReference type="Proteomes" id="UP001516662">
    <property type="component" value="Unassembled WGS sequence"/>
</dbReference>
<feature type="transmembrane region" description="Helical" evidence="1">
    <location>
        <begin position="12"/>
        <end position="34"/>
    </location>
</feature>